<dbReference type="InterPro" id="IPR044822">
    <property type="entry name" value="Myb_DNA-bind_4"/>
</dbReference>
<proteinExistence type="predicted"/>
<name>A0AAE1HF52_9NEOP</name>
<evidence type="ECO:0000259" key="3">
    <source>
        <dbReference type="Pfam" id="PF13837"/>
    </source>
</evidence>
<reference evidence="4" key="1">
    <citation type="submission" date="2021-07" db="EMBL/GenBank/DDBJ databases">
        <authorList>
            <person name="Catto M.A."/>
            <person name="Jacobson A."/>
            <person name="Kennedy G."/>
            <person name="Labadie P."/>
            <person name="Hunt B.G."/>
            <person name="Srinivasan R."/>
        </authorList>
    </citation>
    <scope>NUCLEOTIDE SEQUENCE</scope>
    <source>
        <strain evidence="4">PL_HMW_Pooled</strain>
        <tissue evidence="4">Head</tissue>
    </source>
</reference>
<reference evidence="4" key="2">
    <citation type="journal article" date="2023" name="BMC Genomics">
        <title>Pest status, molecular evolution, and epigenetic factors derived from the genome assembly of Frankliniella fusca, a thysanopteran phytovirus vector.</title>
        <authorList>
            <person name="Catto M.A."/>
            <person name="Labadie P.E."/>
            <person name="Jacobson A.L."/>
            <person name="Kennedy G.G."/>
            <person name="Srinivasan R."/>
            <person name="Hunt B.G."/>
        </authorList>
    </citation>
    <scope>NUCLEOTIDE SEQUENCE</scope>
    <source>
        <strain evidence="4">PL_HMW_Pooled</strain>
    </source>
</reference>
<evidence type="ECO:0000256" key="2">
    <source>
        <dbReference type="SAM" id="MobiDB-lite"/>
    </source>
</evidence>
<sequence>MDPRILDCEGQKYIFVPDDNGGRYFPVGNVQNPQLAGPGPSSGVIFQSPNEVVAAHAQKRPHSSITTESSEVSVVADSVPKKMRAPKAVWKDEEVSKLLELCILEHIVEKKDGQFGRLPHYKIFEKLSEDLNACRLGPPKTPEQVKNKFEHLKKDYTNAKIENNRSGNGRMTVSDLDNLKTLFGNRPNVTVPGQYGFESQELSEQSVDDPSASSTSATSNKKPCVSRYKSGRKNATVMYLQDLREQDEQLMKEFQRRSEENLEKMQQADAEMLQSLSSSLMGGLKDILGTILPQTQPQVPQAQLQVPQAQTLVSQVIQPPLNTSPIRNMPSPVAQSTPLSSITNRPQQVRIVMPKGKIIPPNSKFIKISAVPHKKTEN</sequence>
<accession>A0AAE1HF52</accession>
<dbReference type="Proteomes" id="UP001219518">
    <property type="component" value="Unassembled WGS sequence"/>
</dbReference>
<protein>
    <submittedName>
        <fullName evidence="4">Guanylate-binding protein 1</fullName>
    </submittedName>
</protein>
<evidence type="ECO:0000313" key="4">
    <source>
        <dbReference type="EMBL" id="KAK3920200.1"/>
    </source>
</evidence>
<feature type="domain" description="Myb/SANT-like DNA-binding" evidence="3">
    <location>
        <begin position="89"/>
        <end position="169"/>
    </location>
</feature>
<dbReference type="Pfam" id="PF13837">
    <property type="entry name" value="Myb_DNA-bind_4"/>
    <property type="match status" value="1"/>
</dbReference>
<feature type="region of interest" description="Disordered" evidence="2">
    <location>
        <begin position="200"/>
        <end position="226"/>
    </location>
</feature>
<feature type="region of interest" description="Disordered" evidence="2">
    <location>
        <begin position="322"/>
        <end position="341"/>
    </location>
</feature>
<feature type="coiled-coil region" evidence="1">
    <location>
        <begin position="240"/>
        <end position="271"/>
    </location>
</feature>
<gene>
    <name evidence="4" type="ORF">KUF71_009487</name>
</gene>
<evidence type="ECO:0000313" key="5">
    <source>
        <dbReference type="Proteomes" id="UP001219518"/>
    </source>
</evidence>
<dbReference type="AlphaFoldDB" id="A0AAE1HF52"/>
<dbReference type="Gene3D" id="1.10.10.60">
    <property type="entry name" value="Homeodomain-like"/>
    <property type="match status" value="1"/>
</dbReference>
<evidence type="ECO:0000256" key="1">
    <source>
        <dbReference type="SAM" id="Coils"/>
    </source>
</evidence>
<dbReference type="EMBL" id="JAHWGI010000990">
    <property type="protein sequence ID" value="KAK3920200.1"/>
    <property type="molecule type" value="Genomic_DNA"/>
</dbReference>
<keyword evidence="1" id="KW-0175">Coiled coil</keyword>
<organism evidence="4 5">
    <name type="scientific">Frankliniella fusca</name>
    <dbReference type="NCBI Taxonomy" id="407009"/>
    <lineage>
        <taxon>Eukaryota</taxon>
        <taxon>Metazoa</taxon>
        <taxon>Ecdysozoa</taxon>
        <taxon>Arthropoda</taxon>
        <taxon>Hexapoda</taxon>
        <taxon>Insecta</taxon>
        <taxon>Pterygota</taxon>
        <taxon>Neoptera</taxon>
        <taxon>Paraneoptera</taxon>
        <taxon>Thysanoptera</taxon>
        <taxon>Terebrantia</taxon>
        <taxon>Thripoidea</taxon>
        <taxon>Thripidae</taxon>
        <taxon>Frankliniella</taxon>
    </lineage>
</organism>
<keyword evidence="5" id="KW-1185">Reference proteome</keyword>
<comment type="caution">
    <text evidence="4">The sequence shown here is derived from an EMBL/GenBank/DDBJ whole genome shotgun (WGS) entry which is preliminary data.</text>
</comment>